<feature type="transmembrane region" description="Helical" evidence="6">
    <location>
        <begin position="7"/>
        <end position="27"/>
    </location>
</feature>
<reference evidence="7" key="1">
    <citation type="submission" date="2023-08" db="EMBL/GenBank/DDBJ databases">
        <authorList>
            <person name="Audoor S."/>
            <person name="Bilcke G."/>
        </authorList>
    </citation>
    <scope>NUCLEOTIDE SEQUENCE</scope>
</reference>
<dbReference type="EMBL" id="CAKOGP040000557">
    <property type="protein sequence ID" value="CAJ1936357.1"/>
    <property type="molecule type" value="Genomic_DNA"/>
</dbReference>
<evidence type="ECO:0000256" key="6">
    <source>
        <dbReference type="SAM" id="Phobius"/>
    </source>
</evidence>
<feature type="transmembrane region" description="Helical" evidence="6">
    <location>
        <begin position="64"/>
        <end position="86"/>
    </location>
</feature>
<evidence type="ECO:0000256" key="5">
    <source>
        <dbReference type="ARBA" id="ARBA00023136"/>
    </source>
</evidence>
<accession>A0AAD2FGA1</accession>
<comment type="subcellular location">
    <subcellularLocation>
        <location evidence="1">Membrane</location>
        <topology evidence="1">Multi-pass membrane protein</topology>
    </subcellularLocation>
</comment>
<keyword evidence="4 6" id="KW-1133">Transmembrane helix</keyword>
<keyword evidence="5 6" id="KW-0472">Membrane</keyword>
<keyword evidence="8" id="KW-1185">Reference proteome</keyword>
<evidence type="ECO:0000313" key="7">
    <source>
        <dbReference type="EMBL" id="CAJ1936357.1"/>
    </source>
</evidence>
<keyword evidence="3 6" id="KW-0812">Transmembrane</keyword>
<evidence type="ECO:0000256" key="4">
    <source>
        <dbReference type="ARBA" id="ARBA00022989"/>
    </source>
</evidence>
<dbReference type="GO" id="GO:0016020">
    <property type="term" value="C:membrane"/>
    <property type="evidence" value="ECO:0007669"/>
    <property type="project" value="UniProtKB-SubCell"/>
</dbReference>
<dbReference type="PANTHER" id="PTHR16119">
    <property type="entry name" value="TRANSMEMBRANE PROTEIN 144"/>
    <property type="match status" value="1"/>
</dbReference>
<feature type="transmembrane region" description="Helical" evidence="6">
    <location>
        <begin position="93"/>
        <end position="116"/>
    </location>
</feature>
<feature type="transmembrane region" description="Helical" evidence="6">
    <location>
        <begin position="367"/>
        <end position="383"/>
    </location>
</feature>
<evidence type="ECO:0000313" key="8">
    <source>
        <dbReference type="Proteomes" id="UP001295423"/>
    </source>
</evidence>
<protein>
    <submittedName>
        <fullName evidence="7">Uncharacterized protein</fullName>
    </submittedName>
</protein>
<evidence type="ECO:0000256" key="1">
    <source>
        <dbReference type="ARBA" id="ARBA00004141"/>
    </source>
</evidence>
<name>A0AAD2FGA1_9STRA</name>
<evidence type="ECO:0000256" key="2">
    <source>
        <dbReference type="ARBA" id="ARBA00005731"/>
    </source>
</evidence>
<feature type="transmembrane region" description="Helical" evidence="6">
    <location>
        <begin position="306"/>
        <end position="328"/>
    </location>
</feature>
<dbReference type="AlphaFoldDB" id="A0AAD2FGA1"/>
<dbReference type="PANTHER" id="PTHR16119:SF17">
    <property type="entry name" value="TRANSMEMBRANE PROTEIN 144"/>
    <property type="match status" value="1"/>
</dbReference>
<sequence>MVANCDVCGWLAAIGGMLAFGTFGVPIKSEAARSVDIDPLVMQTYKTTMCFLTSWVVLLLGEELIFTPWGIVSGLFWVPGGVATVYAVKNAGLAIGIGVGSSFIVLVSFTWGIFVFDEYVHSRLDACFAVGCMMFGLLGMAYYSAPSVCHPTPQLLHGDCDGSEESPYHSLETDEPIVEEVHSFHDEEEAEDDEQSEDGALVEASNSVSDMVIPETHTVCCGMKVQKRTLGILAAMFCGIYGGSIMAPMKFAPPDAKGTHFLISFAIGASIVNLFLWVIRYLFLFQRHGSLSGAYGALPSFHFRKMWLPGSACGILWSIGNFFATISVQFLGEGVGYSVVQASMLVSGLWGIFYFKEIEGRETITKWFLSASITVLGILLLSYEHHEK</sequence>
<feature type="transmembrane region" description="Helical" evidence="6">
    <location>
        <begin position="261"/>
        <end position="285"/>
    </location>
</feature>
<evidence type="ECO:0000256" key="3">
    <source>
        <dbReference type="ARBA" id="ARBA00022692"/>
    </source>
</evidence>
<dbReference type="Proteomes" id="UP001295423">
    <property type="component" value="Unassembled WGS sequence"/>
</dbReference>
<comment type="caution">
    <text evidence="7">The sequence shown here is derived from an EMBL/GenBank/DDBJ whole genome shotgun (WGS) entry which is preliminary data.</text>
</comment>
<feature type="transmembrane region" description="Helical" evidence="6">
    <location>
        <begin position="128"/>
        <end position="145"/>
    </location>
</feature>
<dbReference type="InterPro" id="IPR010651">
    <property type="entry name" value="Sugar_transport"/>
</dbReference>
<feature type="transmembrane region" description="Helical" evidence="6">
    <location>
        <begin position="334"/>
        <end position="355"/>
    </location>
</feature>
<dbReference type="InterPro" id="IPR012435">
    <property type="entry name" value="TMEM144"/>
</dbReference>
<proteinExistence type="inferred from homology"/>
<comment type="similarity">
    <text evidence="2">Belongs to the TMEM144 family.</text>
</comment>
<organism evidence="7 8">
    <name type="scientific">Cylindrotheca closterium</name>
    <dbReference type="NCBI Taxonomy" id="2856"/>
    <lineage>
        <taxon>Eukaryota</taxon>
        <taxon>Sar</taxon>
        <taxon>Stramenopiles</taxon>
        <taxon>Ochrophyta</taxon>
        <taxon>Bacillariophyta</taxon>
        <taxon>Bacillariophyceae</taxon>
        <taxon>Bacillariophycidae</taxon>
        <taxon>Bacillariales</taxon>
        <taxon>Bacillariaceae</taxon>
        <taxon>Cylindrotheca</taxon>
    </lineage>
</organism>
<dbReference type="Pfam" id="PF07857">
    <property type="entry name" value="TMEM144"/>
    <property type="match status" value="1"/>
</dbReference>
<gene>
    <name evidence="7" type="ORF">CYCCA115_LOCUS5151</name>
</gene>
<dbReference type="GO" id="GO:0015144">
    <property type="term" value="F:carbohydrate transmembrane transporter activity"/>
    <property type="evidence" value="ECO:0007669"/>
    <property type="project" value="InterPro"/>
</dbReference>
<feature type="transmembrane region" description="Helical" evidence="6">
    <location>
        <begin position="230"/>
        <end position="249"/>
    </location>
</feature>